<dbReference type="GO" id="GO:0101031">
    <property type="term" value="C:protein folding chaperone complex"/>
    <property type="evidence" value="ECO:0007669"/>
    <property type="project" value="TreeGrafter"/>
</dbReference>
<name>A0A7R9HHJ2_TIMPO</name>
<feature type="domain" description="RNA-polymerase II-associated protein 3-like C-terminal" evidence="4">
    <location>
        <begin position="78"/>
        <end position="166"/>
    </location>
</feature>
<dbReference type="InterPro" id="IPR051966">
    <property type="entry name" value="RPAP3"/>
</dbReference>
<accession>A0A7R9HHJ2</accession>
<evidence type="ECO:0000256" key="2">
    <source>
        <dbReference type="ARBA" id="ARBA00022803"/>
    </source>
</evidence>
<organism evidence="5">
    <name type="scientific">Timema poppense</name>
    <name type="common">Walking stick</name>
    <dbReference type="NCBI Taxonomy" id="170557"/>
    <lineage>
        <taxon>Eukaryota</taxon>
        <taxon>Metazoa</taxon>
        <taxon>Ecdysozoa</taxon>
        <taxon>Arthropoda</taxon>
        <taxon>Hexapoda</taxon>
        <taxon>Insecta</taxon>
        <taxon>Pterygota</taxon>
        <taxon>Neoptera</taxon>
        <taxon>Polyneoptera</taxon>
        <taxon>Phasmatodea</taxon>
        <taxon>Timematodea</taxon>
        <taxon>Timematoidea</taxon>
        <taxon>Timematidae</taxon>
        <taxon>Timema</taxon>
    </lineage>
</organism>
<reference evidence="5" key="1">
    <citation type="submission" date="2020-11" db="EMBL/GenBank/DDBJ databases">
        <authorList>
            <person name="Tran Van P."/>
        </authorList>
    </citation>
    <scope>NUCLEOTIDE SEQUENCE</scope>
</reference>
<evidence type="ECO:0000259" key="4">
    <source>
        <dbReference type="Pfam" id="PF13877"/>
    </source>
</evidence>
<dbReference type="PANTHER" id="PTHR46423:SF1">
    <property type="entry name" value="RNA POLYMERASE II-ASSOCIATED PROTEIN 3"/>
    <property type="match status" value="1"/>
</dbReference>
<dbReference type="PANTHER" id="PTHR46423">
    <property type="entry name" value="RNA POLYMERASE II-ASSOCIATED PROTEIN 3"/>
    <property type="match status" value="1"/>
</dbReference>
<keyword evidence="1" id="KW-0677">Repeat</keyword>
<feature type="compositionally biased region" description="Polar residues" evidence="3">
    <location>
        <begin position="8"/>
        <end position="41"/>
    </location>
</feature>
<evidence type="ECO:0000256" key="1">
    <source>
        <dbReference type="ARBA" id="ARBA00022737"/>
    </source>
</evidence>
<protein>
    <recommendedName>
        <fullName evidence="4">RNA-polymerase II-associated protein 3-like C-terminal domain-containing protein</fullName>
    </recommendedName>
</protein>
<dbReference type="InterPro" id="IPR025986">
    <property type="entry name" value="RPAP3-like_C"/>
</dbReference>
<dbReference type="Pfam" id="PF13877">
    <property type="entry name" value="RPAP3_C"/>
    <property type="match status" value="1"/>
</dbReference>
<evidence type="ECO:0000256" key="3">
    <source>
        <dbReference type="SAM" id="MobiDB-lite"/>
    </source>
</evidence>
<proteinExistence type="predicted"/>
<keyword evidence="2" id="KW-0802">TPR repeat</keyword>
<feature type="region of interest" description="Disordered" evidence="3">
    <location>
        <begin position="1"/>
        <end position="78"/>
    </location>
</feature>
<dbReference type="AlphaFoldDB" id="A0A7R9HHJ2"/>
<sequence>MDHDGAGESTSLDTKDAQGSLTPDTSPSKNKTSHLVKTETLSDVVERTGSISIGCQEPSDTREVSAGSEPTTRPPPVPTSYLGFVSGWSKVQSCPRLRYLYLKQIRGVDLPKIFQDSLESGVLTDILSTLASEFTSNGSAVYEHLLGLSRVRRFGSLALFMSAQDKTST</sequence>
<dbReference type="EMBL" id="OD067927">
    <property type="protein sequence ID" value="CAD7421893.1"/>
    <property type="molecule type" value="Genomic_DNA"/>
</dbReference>
<evidence type="ECO:0000313" key="5">
    <source>
        <dbReference type="EMBL" id="CAD7421893.1"/>
    </source>
</evidence>
<gene>
    <name evidence="5" type="ORF">TPSB3V08_LOCUS15308</name>
</gene>